<evidence type="ECO:0000313" key="1">
    <source>
        <dbReference type="EMBL" id="CAB4126056.1"/>
    </source>
</evidence>
<accession>A0A6J5KYJ0</accession>
<dbReference type="EMBL" id="LR798231">
    <property type="protein sequence ID" value="CAB5208793.1"/>
    <property type="molecule type" value="Genomic_DNA"/>
</dbReference>
<name>A0A6J5KYJ0_9CAUD</name>
<protein>
    <submittedName>
        <fullName evidence="1">Uncharacterized protein</fullName>
    </submittedName>
</protein>
<evidence type="ECO:0000313" key="2">
    <source>
        <dbReference type="EMBL" id="CAB5208793.1"/>
    </source>
</evidence>
<sequence length="172" mass="20162">MKLIGNCADWIDANPTYLQMVLNGAGETRPEQQKEDEPWKKDQADKWYNLGYDLSGAGWTMHYWHDLGMSSMEDMKLPIDLPGTIEWWFCKINPCKVFPLHTDAFKTEAKSFRRLWIAMQDHIDGHIFLYENKLLEYKRGDIIEFDNPRAWHGAANIGFEPKVSFQIVSYEL</sequence>
<organism evidence="1">
    <name type="scientific">uncultured Caudovirales phage</name>
    <dbReference type="NCBI Taxonomy" id="2100421"/>
    <lineage>
        <taxon>Viruses</taxon>
        <taxon>Duplodnaviria</taxon>
        <taxon>Heunggongvirae</taxon>
        <taxon>Uroviricota</taxon>
        <taxon>Caudoviricetes</taxon>
        <taxon>Peduoviridae</taxon>
        <taxon>Maltschvirus</taxon>
        <taxon>Maltschvirus maltsch</taxon>
    </lineage>
</organism>
<proteinExistence type="predicted"/>
<gene>
    <name evidence="2" type="ORF">UFOVP181_182</name>
    <name evidence="1" type="ORF">UFOVP57_457</name>
</gene>
<reference evidence="1" key="1">
    <citation type="submission" date="2020-04" db="EMBL/GenBank/DDBJ databases">
        <authorList>
            <person name="Chiriac C."/>
            <person name="Salcher M."/>
            <person name="Ghai R."/>
            <person name="Kavagutti S V."/>
        </authorList>
    </citation>
    <scope>NUCLEOTIDE SEQUENCE</scope>
</reference>
<dbReference type="EMBL" id="LR796187">
    <property type="protein sequence ID" value="CAB4126056.1"/>
    <property type="molecule type" value="Genomic_DNA"/>
</dbReference>